<dbReference type="Proteomes" id="UP000717328">
    <property type="component" value="Unassembled WGS sequence"/>
</dbReference>
<reference evidence="2" key="2">
    <citation type="submission" date="2021-10" db="EMBL/GenBank/DDBJ databases">
        <title>Phylogenomics reveals ancestral predisposition of the termite-cultivated fungus Termitomyces towards a domesticated lifestyle.</title>
        <authorList>
            <person name="Auxier B."/>
            <person name="Grum-Grzhimaylo A."/>
            <person name="Cardenas M.E."/>
            <person name="Lodge J.D."/>
            <person name="Laessoe T."/>
            <person name="Pedersen O."/>
            <person name="Smith M.E."/>
            <person name="Kuyper T.W."/>
            <person name="Franco-Molano E.A."/>
            <person name="Baroni T.J."/>
            <person name="Aanen D.K."/>
        </authorList>
    </citation>
    <scope>NUCLEOTIDE SEQUENCE</scope>
    <source>
        <strain evidence="2">D49</strain>
    </source>
</reference>
<dbReference type="AlphaFoldDB" id="A0A9P7FLQ6"/>
<name>A0A9P7FLQ6_9AGAR</name>
<comment type="caution">
    <text evidence="2">The sequence shown here is derived from an EMBL/GenBank/DDBJ whole genome shotgun (WGS) entry which is preliminary data.</text>
</comment>
<dbReference type="EMBL" id="JABCKI010006745">
    <property type="protein sequence ID" value="KAG5633998.1"/>
    <property type="molecule type" value="Genomic_DNA"/>
</dbReference>
<accession>A0A9P7FLQ6</accession>
<feature type="non-terminal residue" evidence="2">
    <location>
        <position position="298"/>
    </location>
</feature>
<organism evidence="2 3">
    <name type="scientific">Sphagnurus paluster</name>
    <dbReference type="NCBI Taxonomy" id="117069"/>
    <lineage>
        <taxon>Eukaryota</taxon>
        <taxon>Fungi</taxon>
        <taxon>Dikarya</taxon>
        <taxon>Basidiomycota</taxon>
        <taxon>Agaricomycotina</taxon>
        <taxon>Agaricomycetes</taxon>
        <taxon>Agaricomycetidae</taxon>
        <taxon>Agaricales</taxon>
        <taxon>Tricholomatineae</taxon>
        <taxon>Lyophyllaceae</taxon>
        <taxon>Sphagnurus</taxon>
    </lineage>
</organism>
<keyword evidence="3" id="KW-1185">Reference proteome</keyword>
<protein>
    <submittedName>
        <fullName evidence="2">Uncharacterized protein</fullName>
    </submittedName>
</protein>
<gene>
    <name evidence="2" type="ORF">H0H81_003979</name>
</gene>
<reference evidence="2" key="1">
    <citation type="submission" date="2021-02" db="EMBL/GenBank/DDBJ databases">
        <authorList>
            <person name="Nieuwenhuis M."/>
            <person name="Van De Peppel L.J.J."/>
        </authorList>
    </citation>
    <scope>NUCLEOTIDE SEQUENCE</scope>
    <source>
        <strain evidence="2">D49</strain>
    </source>
</reference>
<evidence type="ECO:0000313" key="3">
    <source>
        <dbReference type="Proteomes" id="UP000717328"/>
    </source>
</evidence>
<proteinExistence type="predicted"/>
<sequence length="298" mass="33349">MLGDNPMQSEFACHIGLRGRKFCRICHVEGDVEGAEAESSEVQESDPVDSDAGSVASGTSNRSKAGNAKRSQKKSETMAQMVQRVTNFISIGPLRNRTETRNILKSQFVEACRVGGNAEFKRLKTLHGIKDTFQAFFLDCLFAISTRCNIPKKHREKTMAELRKAFPTEITSPVWRIKDFDPHSDTPVEILHVILLGFVKYFWRDAIYRLSSEQRDILIARLSCFDTSGLGIPPLSGSTLVTYAGSLTGRDFCAIAQVAPFVLYDLLEKDLLEAWNALGILVPLVWQPQMDDDVHQHI</sequence>
<dbReference type="OrthoDB" id="2246127at2759"/>
<evidence type="ECO:0000313" key="2">
    <source>
        <dbReference type="EMBL" id="KAG5633998.1"/>
    </source>
</evidence>
<feature type="compositionally biased region" description="Acidic residues" evidence="1">
    <location>
        <begin position="34"/>
        <end position="49"/>
    </location>
</feature>
<feature type="region of interest" description="Disordered" evidence="1">
    <location>
        <begin position="34"/>
        <end position="77"/>
    </location>
</feature>
<evidence type="ECO:0000256" key="1">
    <source>
        <dbReference type="SAM" id="MobiDB-lite"/>
    </source>
</evidence>
<dbReference type="PANTHER" id="PTHR31912:SF34">
    <property type="entry name" value="NOTOCHORD-RELATED PROTEIN"/>
    <property type="match status" value="1"/>
</dbReference>
<dbReference type="PANTHER" id="PTHR31912">
    <property type="entry name" value="IP13529P"/>
    <property type="match status" value="1"/>
</dbReference>